<dbReference type="RefSeq" id="WP_185144105.1">
    <property type="nucleotide sequence ID" value="NZ_JACJVP010000029.1"/>
</dbReference>
<sequence>MRVILTLEIYGNKHFNYPGMKRKPAIIRAIEAVRNDIYLSGKPIIDIRTSQK</sequence>
<protein>
    <submittedName>
        <fullName evidence="1">Uncharacterized protein</fullName>
    </submittedName>
</protein>
<comment type="caution">
    <text evidence="1">The sequence shown here is derived from an EMBL/GenBank/DDBJ whole genome shotgun (WGS) entry which is preliminary data.</text>
</comment>
<organism evidence="1 2">
    <name type="scientific">Cohnella nanjingensis</name>
    <dbReference type="NCBI Taxonomy" id="1387779"/>
    <lineage>
        <taxon>Bacteria</taxon>
        <taxon>Bacillati</taxon>
        <taxon>Bacillota</taxon>
        <taxon>Bacilli</taxon>
        <taxon>Bacillales</taxon>
        <taxon>Paenibacillaceae</taxon>
        <taxon>Cohnella</taxon>
    </lineage>
</organism>
<keyword evidence="2" id="KW-1185">Reference proteome</keyword>
<evidence type="ECO:0000313" key="2">
    <source>
        <dbReference type="Proteomes" id="UP000547209"/>
    </source>
</evidence>
<gene>
    <name evidence="1" type="ORF">H7C19_18155</name>
</gene>
<evidence type="ECO:0000313" key="1">
    <source>
        <dbReference type="EMBL" id="MBB6672608.1"/>
    </source>
</evidence>
<dbReference type="AlphaFoldDB" id="A0A7X0VGQ2"/>
<proteinExistence type="predicted"/>
<name>A0A7X0VGQ2_9BACL</name>
<dbReference type="Proteomes" id="UP000547209">
    <property type="component" value="Unassembled WGS sequence"/>
</dbReference>
<accession>A0A7X0VGQ2</accession>
<reference evidence="1 2" key="1">
    <citation type="submission" date="2020-08" db="EMBL/GenBank/DDBJ databases">
        <title>Cohnella phylogeny.</title>
        <authorList>
            <person name="Dunlap C."/>
        </authorList>
    </citation>
    <scope>NUCLEOTIDE SEQUENCE [LARGE SCALE GENOMIC DNA]</scope>
    <source>
        <strain evidence="1 2">DSM 28246</strain>
    </source>
</reference>
<dbReference type="EMBL" id="JACJVP010000029">
    <property type="protein sequence ID" value="MBB6672608.1"/>
    <property type="molecule type" value="Genomic_DNA"/>
</dbReference>